<evidence type="ECO:0000313" key="3">
    <source>
        <dbReference type="Proteomes" id="UP000004682"/>
    </source>
</evidence>
<keyword evidence="3" id="KW-1185">Reference proteome</keyword>
<feature type="region of interest" description="Disordered" evidence="1">
    <location>
        <begin position="26"/>
        <end position="51"/>
    </location>
</feature>
<dbReference type="Proteomes" id="UP000004682">
    <property type="component" value="Unassembled WGS sequence"/>
</dbReference>
<gene>
    <name evidence="2" type="ORF">A33K_14420</name>
</gene>
<protein>
    <submittedName>
        <fullName evidence="2">Uncharacterized protein</fullName>
    </submittedName>
</protein>
<name>A0ABN0G7V4_9BURK</name>
<dbReference type="EMBL" id="JH692062">
    <property type="protein sequence ID" value="EIP88323.1"/>
    <property type="molecule type" value="Genomic_DNA"/>
</dbReference>
<sequence>MDARAKRKLRTLMMFAMSAPGARCKRVASRPTWSEKKGSSQETVEGLMAIA</sequence>
<proteinExistence type="predicted"/>
<evidence type="ECO:0000256" key="1">
    <source>
        <dbReference type="SAM" id="MobiDB-lite"/>
    </source>
</evidence>
<evidence type="ECO:0000313" key="2">
    <source>
        <dbReference type="EMBL" id="EIP88323.1"/>
    </source>
</evidence>
<accession>A0ABN0G7V4</accession>
<organism evidence="2 3">
    <name type="scientific">Burkholderia humptydooensis MSMB43</name>
    <dbReference type="NCBI Taxonomy" id="441157"/>
    <lineage>
        <taxon>Bacteria</taxon>
        <taxon>Pseudomonadati</taxon>
        <taxon>Pseudomonadota</taxon>
        <taxon>Betaproteobacteria</taxon>
        <taxon>Burkholderiales</taxon>
        <taxon>Burkholderiaceae</taxon>
        <taxon>Burkholderia</taxon>
        <taxon>pseudomallei group</taxon>
    </lineage>
</organism>
<reference evidence="3" key="1">
    <citation type="journal article" date="2012" name="J. Bacteriol.">
        <title>Revised Genome Sequence of Burkholderia thailandensis MSMB43 with Improved Annotation.</title>
        <authorList>
            <person name="Zhuo Y."/>
            <person name="Liu L."/>
            <person name="Wang Q."/>
            <person name="Liu X."/>
            <person name="Ren B."/>
            <person name="Liu M."/>
            <person name="Ni P."/>
            <person name="Cheng Y.Q."/>
            <person name="Zhang L."/>
        </authorList>
    </citation>
    <scope>NUCLEOTIDE SEQUENCE [LARGE SCALE GENOMIC DNA]</scope>
    <source>
        <strain evidence="3">MSMB43</strain>
    </source>
</reference>